<dbReference type="InterPro" id="IPR012328">
    <property type="entry name" value="Chalcone/stilbene_synt_C"/>
</dbReference>
<evidence type="ECO:0000256" key="2">
    <source>
        <dbReference type="ARBA" id="ARBA00022679"/>
    </source>
</evidence>
<dbReference type="Proteomes" id="UP001059380">
    <property type="component" value="Chromosome"/>
</dbReference>
<feature type="active site" description="Acyl-thioester intermediate" evidence="3">
    <location>
        <position position="153"/>
    </location>
</feature>
<feature type="domain" description="Chalcone/stilbene synthase N-terminal" evidence="4">
    <location>
        <begin position="27"/>
        <end position="215"/>
    </location>
</feature>
<dbReference type="AlphaFoldDB" id="A0A9J7BN12"/>
<dbReference type="PIRSF" id="PIRSF000451">
    <property type="entry name" value="PKS_III"/>
    <property type="match status" value="1"/>
</dbReference>
<dbReference type="CDD" id="cd00831">
    <property type="entry name" value="CHS_like"/>
    <property type="match status" value="1"/>
</dbReference>
<dbReference type="InterPro" id="IPR001099">
    <property type="entry name" value="Chalcone/stilbene_synt_N"/>
</dbReference>
<feature type="domain" description="Chalcone/stilbene synthase C-terminal" evidence="5">
    <location>
        <begin position="228"/>
        <end position="356"/>
    </location>
</feature>
<gene>
    <name evidence="6" type="ORF">MOP44_26130</name>
</gene>
<sequence length="357" mass="38873">MTNTGFINRIATAVPPHDVHRAFVDFAETMLPEGTTRNLFKRMARLAAIDHRYSFVEPVKTNGEGWQDAENIYVPGSFPSTARRMQVFEKFAPKLAGCALNKLAVTEEERRAVTHVIVTSCTGLYAPGLDFDIVRHLGLSPSVERTMIGFMGCYAAVNALKSANYIVRAQPDAKVLVLNLELCSLHFQETTELEQVLSFLLFADGCSASLVSAEPTGLAIDSFLAVGLPDSSDLITWRIGDGGFDMHLSGKVPGEIRRAMKDVGSVVTRGRDRQEIDLWAVHPGGRTILDAVEQGLELPSDALRFSRDILSRFGNMSSATVMFVLQKVMAEAQAGQQGCAMSFGPGVTAETMLFHAA</sequence>
<evidence type="ECO:0000256" key="1">
    <source>
        <dbReference type="ARBA" id="ARBA00005531"/>
    </source>
</evidence>
<keyword evidence="7" id="KW-1185">Reference proteome</keyword>
<dbReference type="InterPro" id="IPR016039">
    <property type="entry name" value="Thiolase-like"/>
</dbReference>
<dbReference type="Pfam" id="PF00195">
    <property type="entry name" value="Chal_sti_synt_N"/>
    <property type="match status" value="1"/>
</dbReference>
<dbReference type="GO" id="GO:0016747">
    <property type="term" value="F:acyltransferase activity, transferring groups other than amino-acyl groups"/>
    <property type="evidence" value="ECO:0007669"/>
    <property type="project" value="InterPro"/>
</dbReference>
<dbReference type="KEGG" id="orp:MOP44_26130"/>
<name>A0A9J7BN12_9BACT</name>
<evidence type="ECO:0000256" key="3">
    <source>
        <dbReference type="PIRSR" id="PIRSR000451-1"/>
    </source>
</evidence>
<reference evidence="6" key="1">
    <citation type="submission" date="2021-04" db="EMBL/GenBank/DDBJ databases">
        <title>Phylogenetic analysis of Acidobacteriaceae.</title>
        <authorList>
            <person name="Qiu L."/>
            <person name="Zhang Q."/>
        </authorList>
    </citation>
    <scope>NUCLEOTIDE SEQUENCE</scope>
    <source>
        <strain evidence="6">DSM 25168</strain>
    </source>
</reference>
<dbReference type="GO" id="GO:0030639">
    <property type="term" value="P:polyketide biosynthetic process"/>
    <property type="evidence" value="ECO:0007669"/>
    <property type="project" value="TreeGrafter"/>
</dbReference>
<dbReference type="SUPFAM" id="SSF53901">
    <property type="entry name" value="Thiolase-like"/>
    <property type="match status" value="1"/>
</dbReference>
<accession>A0A9J7BN12</accession>
<dbReference type="Gene3D" id="3.40.47.10">
    <property type="match status" value="2"/>
</dbReference>
<protein>
    <submittedName>
        <fullName evidence="6">Type III polyketide synthase</fullName>
    </submittedName>
</protein>
<dbReference type="PANTHER" id="PTHR11877">
    <property type="entry name" value="HYDROXYMETHYLGLUTARYL-COA SYNTHASE"/>
    <property type="match status" value="1"/>
</dbReference>
<evidence type="ECO:0000313" key="7">
    <source>
        <dbReference type="Proteomes" id="UP001059380"/>
    </source>
</evidence>
<evidence type="ECO:0000259" key="5">
    <source>
        <dbReference type="Pfam" id="PF02797"/>
    </source>
</evidence>
<proteinExistence type="inferred from homology"/>
<dbReference type="Pfam" id="PF02797">
    <property type="entry name" value="Chal_sti_synt_C"/>
    <property type="match status" value="1"/>
</dbReference>
<dbReference type="RefSeq" id="WP_260793527.1">
    <property type="nucleotide sequence ID" value="NZ_CP093313.1"/>
</dbReference>
<dbReference type="PANTHER" id="PTHR11877:SF46">
    <property type="entry name" value="TYPE III POLYKETIDE SYNTHASE A"/>
    <property type="match status" value="1"/>
</dbReference>
<evidence type="ECO:0000259" key="4">
    <source>
        <dbReference type="Pfam" id="PF00195"/>
    </source>
</evidence>
<evidence type="ECO:0000313" key="6">
    <source>
        <dbReference type="EMBL" id="UWZ84023.1"/>
    </source>
</evidence>
<dbReference type="InterPro" id="IPR011141">
    <property type="entry name" value="Polyketide_synthase_type-III"/>
</dbReference>
<organism evidence="6 7">
    <name type="scientific">Occallatibacter riparius</name>
    <dbReference type="NCBI Taxonomy" id="1002689"/>
    <lineage>
        <taxon>Bacteria</taxon>
        <taxon>Pseudomonadati</taxon>
        <taxon>Acidobacteriota</taxon>
        <taxon>Terriglobia</taxon>
        <taxon>Terriglobales</taxon>
        <taxon>Acidobacteriaceae</taxon>
        <taxon>Occallatibacter</taxon>
    </lineage>
</organism>
<dbReference type="EMBL" id="CP093313">
    <property type="protein sequence ID" value="UWZ84023.1"/>
    <property type="molecule type" value="Genomic_DNA"/>
</dbReference>
<keyword evidence="2" id="KW-0808">Transferase</keyword>
<comment type="similarity">
    <text evidence="1">Belongs to the thiolase-like superfamily. Chalcone/stilbene synthases family.</text>
</comment>